<accession>A0A1H5TYE7</accession>
<keyword evidence="3" id="KW-0547">Nucleotide-binding</keyword>
<feature type="domain" description="Helicase C-terminal" evidence="2">
    <location>
        <begin position="540"/>
        <end position="729"/>
    </location>
</feature>
<protein>
    <submittedName>
        <fullName evidence="3">Superfamily II DNA or RNA helicase</fullName>
    </submittedName>
</protein>
<dbReference type="AlphaFoldDB" id="A0A1H5TYE7"/>
<dbReference type="OrthoDB" id="9759819at2"/>
<proteinExistence type="predicted"/>
<dbReference type="PROSITE" id="PS51194">
    <property type="entry name" value="HELICASE_CTER"/>
    <property type="match status" value="1"/>
</dbReference>
<keyword evidence="4" id="KW-1185">Reference proteome</keyword>
<dbReference type="PROSITE" id="PS51192">
    <property type="entry name" value="HELICASE_ATP_BIND_1"/>
    <property type="match status" value="1"/>
</dbReference>
<dbReference type="GO" id="GO:0003677">
    <property type="term" value="F:DNA binding"/>
    <property type="evidence" value="ECO:0007669"/>
    <property type="project" value="InterPro"/>
</dbReference>
<dbReference type="PANTHER" id="PTHR47396:SF1">
    <property type="entry name" value="ATP-DEPENDENT HELICASE IRC3-RELATED"/>
    <property type="match status" value="1"/>
</dbReference>
<dbReference type="InterPro" id="IPR027417">
    <property type="entry name" value="P-loop_NTPase"/>
</dbReference>
<evidence type="ECO:0000313" key="3">
    <source>
        <dbReference type="EMBL" id="SEF67047.1"/>
    </source>
</evidence>
<dbReference type="GO" id="GO:0005829">
    <property type="term" value="C:cytosol"/>
    <property type="evidence" value="ECO:0007669"/>
    <property type="project" value="TreeGrafter"/>
</dbReference>
<dbReference type="RefSeq" id="WP_103905130.1">
    <property type="nucleotide sequence ID" value="NZ_CP049246.1"/>
</dbReference>
<dbReference type="InterPro" id="IPR014001">
    <property type="entry name" value="Helicase_ATP-bd"/>
</dbReference>
<dbReference type="GO" id="GO:0004386">
    <property type="term" value="F:helicase activity"/>
    <property type="evidence" value="ECO:0007669"/>
    <property type="project" value="UniProtKB-KW"/>
</dbReference>
<gene>
    <name evidence="3" type="ORF">SAMN05421877_10299</name>
</gene>
<dbReference type="Gene3D" id="3.40.50.300">
    <property type="entry name" value="P-loop containing nucleotide triphosphate hydrolases"/>
    <property type="match status" value="2"/>
</dbReference>
<evidence type="ECO:0000259" key="2">
    <source>
        <dbReference type="PROSITE" id="PS51194"/>
    </source>
</evidence>
<keyword evidence="3" id="KW-0067">ATP-binding</keyword>
<keyword evidence="3" id="KW-0347">Helicase</keyword>
<keyword evidence="3" id="KW-0378">Hydrolase</keyword>
<dbReference type="Proteomes" id="UP000236731">
    <property type="component" value="Unassembled WGS sequence"/>
</dbReference>
<dbReference type="InterPro" id="IPR006935">
    <property type="entry name" value="Helicase/UvrB_N"/>
</dbReference>
<dbReference type="GO" id="GO:0005524">
    <property type="term" value="F:ATP binding"/>
    <property type="evidence" value="ECO:0007669"/>
    <property type="project" value="InterPro"/>
</dbReference>
<evidence type="ECO:0000313" key="4">
    <source>
        <dbReference type="Proteomes" id="UP000236731"/>
    </source>
</evidence>
<dbReference type="Pfam" id="PF00271">
    <property type="entry name" value="Helicase_C"/>
    <property type="match status" value="1"/>
</dbReference>
<dbReference type="SMART" id="SM00490">
    <property type="entry name" value="HELICc"/>
    <property type="match status" value="1"/>
</dbReference>
<dbReference type="GO" id="GO:0016787">
    <property type="term" value="F:hydrolase activity"/>
    <property type="evidence" value="ECO:0007669"/>
    <property type="project" value="InterPro"/>
</dbReference>
<dbReference type="EMBL" id="FNUT01000002">
    <property type="protein sequence ID" value="SEF67047.1"/>
    <property type="molecule type" value="Genomic_DNA"/>
</dbReference>
<sequence>MLKDLNIPKSYTYTSKDEFDPFRFHLECLMNSKSLDLLLGYFSSGAIRLLSIGFASFIHRNGKIRLAINIILSKNDRDVFEKGLEKNLPIDLIDVTNLKELKAKFSEYNTHFFECLAWLISNNRIEFVIITPKEGNGISHYKEGVYSDGVDKIAFSGSQNFTAYGLTENLESLECFPSWIEGNDDRVSEKAKRISATIEGKRQDVLNYLSIEEIKTEITSNFGDKEMDELLVNEKKLLTKVEKISGLPIYQELDEKLDEQIEELESAPRFPFKEGPRDYQMQAYENWVGNDYKGLFAMATGTGKTLTSLNCILQEYRINNFYKFLILVPTTALAKQWVEEASIKFNYQNIVLCCSENSRWEDDLFQVGKSLVFGRSTNYGIITTYATFKGNKFQNMLKEYFNNDFDIITLVADEAHNFGSAGFLKVIPNFISRRIGLSATPERQFDEIGNKTLNEYFSCSDDVYTFEYNMKTAIENGILCRYYYHPIIVNLELEEQERYLKISKELVKYIDPETGKYRESDYVNNLLIKRKNIIHKASNKLNSLLLVVNEIGRENFTKAFIYVPEGVEIDALKDDRISDDEENETSKLIDNYITELYNHFQLKMAKFTGETKNRDQILTQFKEGKLDALLAMKCLDEGVDVPQTKFAIFCSSTGNPRQYIQRRGRVLRMHKDKQFAIIYDLIVKPTIDHTNTDESLLRMEKNIFLSELRRLVNFAVLSENKDESLKGLESLCYDLDIDIYELANNELNNYK</sequence>
<organism evidence="3 4">
    <name type="scientific">Sphingobacterium lactis</name>
    <dbReference type="NCBI Taxonomy" id="797291"/>
    <lineage>
        <taxon>Bacteria</taxon>
        <taxon>Pseudomonadati</taxon>
        <taxon>Bacteroidota</taxon>
        <taxon>Sphingobacteriia</taxon>
        <taxon>Sphingobacteriales</taxon>
        <taxon>Sphingobacteriaceae</taxon>
        <taxon>Sphingobacterium</taxon>
    </lineage>
</organism>
<reference evidence="4" key="1">
    <citation type="submission" date="2016-10" db="EMBL/GenBank/DDBJ databases">
        <authorList>
            <person name="Varghese N."/>
            <person name="Submissions S."/>
        </authorList>
    </citation>
    <scope>NUCLEOTIDE SEQUENCE [LARGE SCALE GENOMIC DNA]</scope>
    <source>
        <strain evidence="4">DSM 22361</strain>
    </source>
</reference>
<feature type="domain" description="Helicase ATP-binding" evidence="1">
    <location>
        <begin position="285"/>
        <end position="459"/>
    </location>
</feature>
<dbReference type="Pfam" id="PF04851">
    <property type="entry name" value="ResIII"/>
    <property type="match status" value="1"/>
</dbReference>
<dbReference type="PANTHER" id="PTHR47396">
    <property type="entry name" value="TYPE I RESTRICTION ENZYME ECOKI R PROTEIN"/>
    <property type="match status" value="1"/>
</dbReference>
<dbReference type="SMART" id="SM00487">
    <property type="entry name" value="DEXDc"/>
    <property type="match status" value="1"/>
</dbReference>
<evidence type="ECO:0000259" key="1">
    <source>
        <dbReference type="PROSITE" id="PS51192"/>
    </source>
</evidence>
<name>A0A1H5TYE7_9SPHI</name>
<dbReference type="InterPro" id="IPR001650">
    <property type="entry name" value="Helicase_C-like"/>
</dbReference>
<dbReference type="InterPro" id="IPR050742">
    <property type="entry name" value="Helicase_Restrict-Modif_Enz"/>
</dbReference>
<dbReference type="SUPFAM" id="SSF52540">
    <property type="entry name" value="P-loop containing nucleoside triphosphate hydrolases"/>
    <property type="match status" value="1"/>
</dbReference>